<gene>
    <name evidence="2" type="ORF">WMW72_08405</name>
</gene>
<organism evidence="2 3">
    <name type="scientific">Paenibacillus filicis</name>
    <dbReference type="NCBI Taxonomy" id="669464"/>
    <lineage>
        <taxon>Bacteria</taxon>
        <taxon>Bacillati</taxon>
        <taxon>Bacillota</taxon>
        <taxon>Bacilli</taxon>
        <taxon>Bacillales</taxon>
        <taxon>Paenibacillaceae</taxon>
        <taxon>Paenibacillus</taxon>
    </lineage>
</organism>
<evidence type="ECO:0000313" key="3">
    <source>
        <dbReference type="Proteomes" id="UP001469365"/>
    </source>
</evidence>
<dbReference type="Gene3D" id="3.40.190.10">
    <property type="entry name" value="Periplasmic binding protein-like II"/>
    <property type="match status" value="1"/>
</dbReference>
<accession>A0ABU9DJK0</accession>
<keyword evidence="1" id="KW-0732">Signal</keyword>
<reference evidence="2 3" key="1">
    <citation type="submission" date="2024-04" db="EMBL/GenBank/DDBJ databases">
        <title>draft genome sequnece of Paenibacillus filicis.</title>
        <authorList>
            <person name="Kim D.-U."/>
        </authorList>
    </citation>
    <scope>NUCLEOTIDE SEQUENCE [LARGE SCALE GENOMIC DNA]</scope>
    <source>
        <strain evidence="2 3">KACC14197</strain>
    </source>
</reference>
<dbReference type="InterPro" id="IPR050490">
    <property type="entry name" value="Bact_solute-bd_prot1"/>
</dbReference>
<dbReference type="PANTHER" id="PTHR43649:SF30">
    <property type="entry name" value="ABC TRANSPORTER SUBSTRATE-BINDING PROTEIN"/>
    <property type="match status" value="1"/>
</dbReference>
<dbReference type="Proteomes" id="UP001469365">
    <property type="component" value="Unassembled WGS sequence"/>
</dbReference>
<evidence type="ECO:0000313" key="2">
    <source>
        <dbReference type="EMBL" id="MEK8127918.1"/>
    </source>
</evidence>
<dbReference type="PROSITE" id="PS51257">
    <property type="entry name" value="PROKAR_LIPOPROTEIN"/>
    <property type="match status" value="1"/>
</dbReference>
<keyword evidence="3" id="KW-1185">Reference proteome</keyword>
<dbReference type="SUPFAM" id="SSF53850">
    <property type="entry name" value="Periplasmic binding protein-like II"/>
    <property type="match status" value="1"/>
</dbReference>
<name>A0ABU9DJK0_9BACL</name>
<feature type="chain" id="PRO_5045373757" evidence="1">
    <location>
        <begin position="20"/>
        <end position="448"/>
    </location>
</feature>
<dbReference type="Pfam" id="PF01547">
    <property type="entry name" value="SBP_bac_1"/>
    <property type="match status" value="1"/>
</dbReference>
<dbReference type="EMBL" id="JBBPCC010000004">
    <property type="protein sequence ID" value="MEK8127918.1"/>
    <property type="molecule type" value="Genomic_DNA"/>
</dbReference>
<dbReference type="InterPro" id="IPR006059">
    <property type="entry name" value="SBP"/>
</dbReference>
<dbReference type="PANTHER" id="PTHR43649">
    <property type="entry name" value="ARABINOSE-BINDING PROTEIN-RELATED"/>
    <property type="match status" value="1"/>
</dbReference>
<feature type="signal peptide" evidence="1">
    <location>
        <begin position="1"/>
        <end position="19"/>
    </location>
</feature>
<comment type="caution">
    <text evidence="2">The sequence shown here is derived from an EMBL/GenBank/DDBJ whole genome shotgun (WGS) entry which is preliminary data.</text>
</comment>
<sequence>MITRSSRLLCLTLALVVMAGCTGKSPTEENKPPASTNNGQKDITIKFHHWQNTQDEKLDLVIAEFEKLNPGIKVESIRLEAIDSTESLKKLDLLAASGEQLDVVMMPSNITYAQRVGMGMLEPLNPFLEKEGVKFDDEYKLDTKMNGAYYALPGHLMPDMVLLNMDHLKEANLPVPTDWTFDEFFEYARILTKGEGTGKRFGTYIHNWAASNTFALRSQPEQNMLINADESSNVTSPALRKSLEILKQTEMVDKSAMAYADIVSQKLHYAWPYFNGKASMQILGGYMLTRVGGYDKYPATFRTAFAPFPKISKDDPNYAPVSETLYLSVAAASKNKEASYKFIRYYTTQGFSVQGKYLGAWKKLDVDKEIDNIISHTQKPEFVDGQSFKNVMSKVKFAKLGIPPTYYNEIIKAYNEEVELFLLGNQDIDTTIKKTDEKVKKIAKLNQK</sequence>
<proteinExistence type="predicted"/>
<dbReference type="RefSeq" id="WP_341414981.1">
    <property type="nucleotide sequence ID" value="NZ_JBBPCC010000004.1"/>
</dbReference>
<evidence type="ECO:0000256" key="1">
    <source>
        <dbReference type="SAM" id="SignalP"/>
    </source>
</evidence>
<protein>
    <submittedName>
        <fullName evidence="2">Extracellular solute-binding protein</fullName>
    </submittedName>
</protein>